<dbReference type="FunFam" id="6.10.250.3410:FF:000001">
    <property type="entry name" value="Protein DBF4 homolog A"/>
    <property type="match status" value="1"/>
</dbReference>
<keyword evidence="1" id="KW-0479">Metal-binding</keyword>
<dbReference type="Pfam" id="PF00533">
    <property type="entry name" value="BRCT"/>
    <property type="match status" value="1"/>
</dbReference>
<accession>A0A316YPW3</accession>
<organism evidence="8 9">
    <name type="scientific">Acaromyces ingoldii</name>
    <dbReference type="NCBI Taxonomy" id="215250"/>
    <lineage>
        <taxon>Eukaryota</taxon>
        <taxon>Fungi</taxon>
        <taxon>Dikarya</taxon>
        <taxon>Basidiomycota</taxon>
        <taxon>Ustilaginomycotina</taxon>
        <taxon>Exobasidiomycetes</taxon>
        <taxon>Exobasidiales</taxon>
        <taxon>Cryptobasidiaceae</taxon>
        <taxon>Acaromyces</taxon>
    </lineage>
</organism>
<evidence type="ECO:0000256" key="1">
    <source>
        <dbReference type="ARBA" id="ARBA00022723"/>
    </source>
</evidence>
<feature type="domain" description="DBF4-type" evidence="7">
    <location>
        <begin position="749"/>
        <end position="798"/>
    </location>
</feature>
<dbReference type="PROSITE" id="PS51265">
    <property type="entry name" value="ZF_DBF4"/>
    <property type="match status" value="1"/>
</dbReference>
<keyword evidence="3" id="KW-0862">Zinc</keyword>
<feature type="region of interest" description="Disordered" evidence="5">
    <location>
        <begin position="937"/>
        <end position="992"/>
    </location>
</feature>
<dbReference type="PANTHER" id="PTHR15375:SF26">
    <property type="entry name" value="PROTEIN CHIFFON"/>
    <property type="match status" value="1"/>
</dbReference>
<dbReference type="InterPro" id="IPR051590">
    <property type="entry name" value="Replication_Regulatory_Kinase"/>
</dbReference>
<evidence type="ECO:0000256" key="3">
    <source>
        <dbReference type="ARBA" id="ARBA00022833"/>
    </source>
</evidence>
<dbReference type="GO" id="GO:0010571">
    <property type="term" value="P:positive regulation of nuclear cell cycle DNA replication"/>
    <property type="evidence" value="ECO:0007669"/>
    <property type="project" value="TreeGrafter"/>
</dbReference>
<dbReference type="OrthoDB" id="21380at2759"/>
<dbReference type="PANTHER" id="PTHR15375">
    <property type="entry name" value="ACTIVATOR OF S-PHASE KINASE-RELATED"/>
    <property type="match status" value="1"/>
</dbReference>
<feature type="region of interest" description="Disordered" evidence="5">
    <location>
        <begin position="212"/>
        <end position="249"/>
    </location>
</feature>
<dbReference type="SMART" id="SM00586">
    <property type="entry name" value="ZnF_DBF"/>
    <property type="match status" value="1"/>
</dbReference>
<evidence type="ECO:0000256" key="4">
    <source>
        <dbReference type="PROSITE-ProRule" id="PRU00600"/>
    </source>
</evidence>
<feature type="region of interest" description="Disordered" evidence="5">
    <location>
        <begin position="156"/>
        <end position="199"/>
    </location>
</feature>
<feature type="compositionally biased region" description="Basic and acidic residues" evidence="5">
    <location>
        <begin position="156"/>
        <end position="176"/>
    </location>
</feature>
<evidence type="ECO:0000256" key="5">
    <source>
        <dbReference type="SAM" id="MobiDB-lite"/>
    </source>
</evidence>
<dbReference type="InterPro" id="IPR038545">
    <property type="entry name" value="Znf_DBF_sf"/>
</dbReference>
<evidence type="ECO:0000256" key="2">
    <source>
        <dbReference type="ARBA" id="ARBA00022771"/>
    </source>
</evidence>
<feature type="compositionally biased region" description="Polar residues" evidence="5">
    <location>
        <begin position="89"/>
        <end position="108"/>
    </location>
</feature>
<dbReference type="Gene3D" id="3.40.50.10190">
    <property type="entry name" value="BRCT domain"/>
    <property type="match status" value="1"/>
</dbReference>
<keyword evidence="2 4" id="KW-0863">Zinc-finger</keyword>
<dbReference type="InterPro" id="IPR013939">
    <property type="entry name" value="Regulatory_Dfp1/Him1"/>
</dbReference>
<dbReference type="EMBL" id="KZ819636">
    <property type="protein sequence ID" value="PWN90698.1"/>
    <property type="molecule type" value="Genomic_DNA"/>
</dbReference>
<feature type="domain" description="BRCT" evidence="6">
    <location>
        <begin position="297"/>
        <end position="344"/>
    </location>
</feature>
<name>A0A316YPW3_9BASI</name>
<sequence length="992" mass="107948">MSSSQTTNRPAASHGPTQESGGVGGQPPPLPPPPRSRVPLGVKNVLGAQHSSGGGGGSIKPDNSSSYKHSPTYHHSRATPVAPPPAAARTSSLVPTSIASNAASTGAKHSSYHPSPLSAAHRSPFVAATAAPVAAAVVVNEENTISTPKKRRVPLEDVHCRNVVQEDKDEVVESPKKRSRSSNEGNSSAEEPHTSTSLGISQGISDLQVQAPPAKFSTQRSVPPPSVTHLPLNTDRERESKSRQPTSRVTAQLSQHLSQQHMRQTTVRIDKQSRITEAERSHLERQKRERTAEWRRKFIKAFPSFRFYLDGFDDTTRQEVMRCIEMLDGTIEPFFSNKVTHLVTTRKIPIGTLPSEPSRSSTASASAATTIPHSSKVSRASNVISRSTGKQITVAQTTTTAAAATQASTYNASTKSVSASRLPSLRRKNISVPLHSDRNPFEECGPPVSSNDILVKAKNFNIKVWTQDKFRQIISGLLGDELDSTALKRLDLSQMLEKEKLQGTLDRDPTAARPDYHYFAKNAIFLMVEDATAEHRPIMIQEFPRPVSEDHESPWPVLYGQLEGRCPFTRFDLDKDYQRKMRPNRHETLRRSVSLNHLYSNRGDRTSVSPAPSGDGRAYSVHRGASPYPMASGNSVSITSNIASTTSTAVGGPPMTYGKQVAQMGRKMYQPTGIGLGRPLSSSVAQSPRSPVSFADAARGGDNAGGLLSAEQARGTLVRRMLGMSEHQNRLSGIRRSVSTASAGRELRREKRPGYCENCRTKYDDFDEHVTARRHRRFALDDANFVGIDELLGRVRRPLAPWAESVIAAEEEASSGHAEDDASLSLSSGTHDNEAAAVREEEERIMLGWQSVLAPHLDPKPPSPTTVQLHHLDEARWAGYSGGNDLHRCLQAQDQQQQEFQSAGVPYSAATEYLSSTATPAVSEGGTVGGVALTTATTMADSPSGDDLDEDEEEETLPQGQDPITYHFQEEEKGDDRHQALDSAPGNYGRAF</sequence>
<evidence type="ECO:0000313" key="8">
    <source>
        <dbReference type="EMBL" id="PWN90698.1"/>
    </source>
</evidence>
<dbReference type="Pfam" id="PF07535">
    <property type="entry name" value="zf-DBF"/>
    <property type="match status" value="1"/>
</dbReference>
<dbReference type="GO" id="GO:0008270">
    <property type="term" value="F:zinc ion binding"/>
    <property type="evidence" value="ECO:0007669"/>
    <property type="project" value="UniProtKB-KW"/>
</dbReference>
<gene>
    <name evidence="8" type="ORF">FA10DRAFT_121524</name>
</gene>
<dbReference type="Pfam" id="PF08630">
    <property type="entry name" value="Dfp1_Him1_M"/>
    <property type="match status" value="1"/>
</dbReference>
<evidence type="ECO:0000259" key="6">
    <source>
        <dbReference type="PROSITE" id="PS50172"/>
    </source>
</evidence>
<dbReference type="InterPro" id="IPR006572">
    <property type="entry name" value="Znf_DBF"/>
</dbReference>
<feature type="region of interest" description="Disordered" evidence="5">
    <location>
        <begin position="353"/>
        <end position="372"/>
    </location>
</feature>
<proteinExistence type="predicted"/>
<feature type="compositionally biased region" description="Polar residues" evidence="5">
    <location>
        <begin position="182"/>
        <end position="199"/>
    </location>
</feature>
<dbReference type="GO" id="GO:0043539">
    <property type="term" value="F:protein serine/threonine kinase activator activity"/>
    <property type="evidence" value="ECO:0007669"/>
    <property type="project" value="TreeGrafter"/>
</dbReference>
<evidence type="ECO:0000313" key="9">
    <source>
        <dbReference type="Proteomes" id="UP000245768"/>
    </source>
</evidence>
<dbReference type="Gene3D" id="6.10.250.3410">
    <property type="entry name" value="DBF zinc finger"/>
    <property type="match status" value="1"/>
</dbReference>
<feature type="compositionally biased region" description="Basic and acidic residues" evidence="5">
    <location>
        <begin position="968"/>
        <end position="980"/>
    </location>
</feature>
<dbReference type="InParanoid" id="A0A316YPW3"/>
<dbReference type="SUPFAM" id="SSF52113">
    <property type="entry name" value="BRCT domain"/>
    <property type="match status" value="1"/>
</dbReference>
<dbReference type="Proteomes" id="UP000245768">
    <property type="component" value="Unassembled WGS sequence"/>
</dbReference>
<evidence type="ECO:0000259" key="7">
    <source>
        <dbReference type="PROSITE" id="PS51265"/>
    </source>
</evidence>
<dbReference type="InterPro" id="IPR055116">
    <property type="entry name" value="DBF4_BRCT"/>
</dbReference>
<dbReference type="AlphaFoldDB" id="A0A316YPW3"/>
<feature type="compositionally biased region" description="Acidic residues" evidence="5">
    <location>
        <begin position="944"/>
        <end position="956"/>
    </location>
</feature>
<feature type="compositionally biased region" description="Polar residues" evidence="5">
    <location>
        <begin position="1"/>
        <end position="19"/>
    </location>
</feature>
<feature type="compositionally biased region" description="Pro residues" evidence="5">
    <location>
        <begin position="26"/>
        <end position="36"/>
    </location>
</feature>
<evidence type="ECO:0008006" key="10">
    <source>
        <dbReference type="Google" id="ProtNLM"/>
    </source>
</evidence>
<dbReference type="RefSeq" id="XP_025377896.1">
    <property type="nucleotide sequence ID" value="XM_025517923.1"/>
</dbReference>
<dbReference type="InterPro" id="IPR036420">
    <property type="entry name" value="BRCT_dom_sf"/>
</dbReference>
<keyword evidence="9" id="KW-1185">Reference proteome</keyword>
<dbReference type="GO" id="GO:0003676">
    <property type="term" value="F:nucleic acid binding"/>
    <property type="evidence" value="ECO:0007669"/>
    <property type="project" value="InterPro"/>
</dbReference>
<feature type="region of interest" description="Disordered" evidence="5">
    <location>
        <begin position="1"/>
        <end position="119"/>
    </location>
</feature>
<feature type="region of interest" description="Disordered" evidence="5">
    <location>
        <begin position="810"/>
        <end position="838"/>
    </location>
</feature>
<feature type="compositionally biased region" description="Low complexity" evidence="5">
    <location>
        <begin position="354"/>
        <end position="372"/>
    </location>
</feature>
<dbReference type="GeneID" id="37039839"/>
<dbReference type="InterPro" id="IPR001357">
    <property type="entry name" value="BRCT_dom"/>
</dbReference>
<dbReference type="GO" id="GO:1901987">
    <property type="term" value="P:regulation of cell cycle phase transition"/>
    <property type="evidence" value="ECO:0007669"/>
    <property type="project" value="TreeGrafter"/>
</dbReference>
<protein>
    <recommendedName>
        <fullName evidence="10">DBF4-type domain-containing protein</fullName>
    </recommendedName>
</protein>
<dbReference type="CDD" id="cd00027">
    <property type="entry name" value="BRCT"/>
    <property type="match status" value="1"/>
</dbReference>
<reference evidence="8 9" key="1">
    <citation type="journal article" date="2018" name="Mol. Biol. Evol.">
        <title>Broad Genomic Sampling Reveals a Smut Pathogenic Ancestry of the Fungal Clade Ustilaginomycotina.</title>
        <authorList>
            <person name="Kijpornyongpan T."/>
            <person name="Mondo S.J."/>
            <person name="Barry K."/>
            <person name="Sandor L."/>
            <person name="Lee J."/>
            <person name="Lipzen A."/>
            <person name="Pangilinan J."/>
            <person name="LaButti K."/>
            <person name="Hainaut M."/>
            <person name="Henrissat B."/>
            <person name="Grigoriev I.V."/>
            <person name="Spatafora J.W."/>
            <person name="Aime M.C."/>
        </authorList>
    </citation>
    <scope>NUCLEOTIDE SEQUENCE [LARGE SCALE GENOMIC DNA]</scope>
    <source>
        <strain evidence="8 9">MCA 4198</strain>
    </source>
</reference>
<dbReference type="STRING" id="215250.A0A316YPW3"/>
<dbReference type="GO" id="GO:0031431">
    <property type="term" value="C:Dbf4-dependent protein kinase complex"/>
    <property type="evidence" value="ECO:0007669"/>
    <property type="project" value="TreeGrafter"/>
</dbReference>
<dbReference type="Pfam" id="PF22437">
    <property type="entry name" value="DBF4_BRCT"/>
    <property type="match status" value="1"/>
</dbReference>
<dbReference type="FunCoup" id="A0A316YPW3">
    <property type="interactions" value="69"/>
</dbReference>
<dbReference type="PROSITE" id="PS50172">
    <property type="entry name" value="BRCT"/>
    <property type="match status" value="1"/>
</dbReference>